<feature type="transmembrane region" description="Helical" evidence="8">
    <location>
        <begin position="42"/>
        <end position="61"/>
    </location>
</feature>
<keyword evidence="4" id="KW-0309">Germination</keyword>
<keyword evidence="6 8" id="KW-1133">Transmembrane helix</keyword>
<dbReference type="EMBL" id="JBHLVO010000001">
    <property type="protein sequence ID" value="MFC0269849.1"/>
    <property type="molecule type" value="Genomic_DNA"/>
</dbReference>
<feature type="transmembrane region" description="Helical" evidence="8">
    <location>
        <begin position="219"/>
        <end position="239"/>
    </location>
</feature>
<evidence type="ECO:0000256" key="1">
    <source>
        <dbReference type="ARBA" id="ARBA00004141"/>
    </source>
</evidence>
<protein>
    <submittedName>
        <fullName evidence="9">GerAB/ArcD/ProY family transporter</fullName>
    </submittedName>
</protein>
<sequence length="362" mass="41732">MEEKNSSSISPFLVFFLIHSVQIGIGILGFQRQIVKSAGNDAWMVVIIAGIAFNILIWMMYSLLKNENKDLIGIHRNLFGKWFGGMLSIIWILYWLLLGLTIIRTYIEVVISWMFPHINVFVFSFILILLVYYGTSAGFRVVAGICFLGVVIPFYLVFTFIFPIEYIEFRNLLPIWNHSIKELAVATKDMALSYLGISTLLMYYPYIKHPEKSQKWAHMGNILSMILYLSLIIITIGYFSEDQLSRHIWATLSLWKIVEMPFVERFEYIGITSWVLVILPNICLSLWSATKGASGLFKFKESKILIFMVLVMFIGCVLVEGTEYVENLNKWLSMTGIILVFGYIPLLLLFSKLMSKVRGKRQ</sequence>
<evidence type="ECO:0000256" key="2">
    <source>
        <dbReference type="ARBA" id="ARBA00007998"/>
    </source>
</evidence>
<feature type="transmembrane region" description="Helical" evidence="8">
    <location>
        <begin position="331"/>
        <end position="351"/>
    </location>
</feature>
<dbReference type="RefSeq" id="WP_378929162.1">
    <property type="nucleotide sequence ID" value="NZ_JBHLVO010000001.1"/>
</dbReference>
<evidence type="ECO:0000256" key="5">
    <source>
        <dbReference type="ARBA" id="ARBA00022692"/>
    </source>
</evidence>
<feature type="transmembrane region" description="Helical" evidence="8">
    <location>
        <begin position="141"/>
        <end position="164"/>
    </location>
</feature>
<dbReference type="NCBIfam" id="TIGR00912">
    <property type="entry name" value="2A0309"/>
    <property type="match status" value="1"/>
</dbReference>
<accession>A0ABV6G8J2</accession>
<keyword evidence="5 8" id="KW-0812">Transmembrane</keyword>
<feature type="transmembrane region" description="Helical" evidence="8">
    <location>
        <begin position="12"/>
        <end position="30"/>
    </location>
</feature>
<dbReference type="Proteomes" id="UP001589854">
    <property type="component" value="Unassembled WGS sequence"/>
</dbReference>
<keyword evidence="7 8" id="KW-0472">Membrane</keyword>
<feature type="transmembrane region" description="Helical" evidence="8">
    <location>
        <begin position="82"/>
        <end position="107"/>
    </location>
</feature>
<evidence type="ECO:0000313" key="9">
    <source>
        <dbReference type="EMBL" id="MFC0269849.1"/>
    </source>
</evidence>
<feature type="transmembrane region" description="Helical" evidence="8">
    <location>
        <begin position="113"/>
        <end position="134"/>
    </location>
</feature>
<keyword evidence="3" id="KW-0813">Transport</keyword>
<evidence type="ECO:0000313" key="10">
    <source>
        <dbReference type="Proteomes" id="UP001589854"/>
    </source>
</evidence>
<gene>
    <name evidence="9" type="ORF">ACFFIX_00040</name>
</gene>
<reference evidence="9 10" key="1">
    <citation type="submission" date="2024-09" db="EMBL/GenBank/DDBJ databases">
        <authorList>
            <person name="Sun Q."/>
            <person name="Mori K."/>
        </authorList>
    </citation>
    <scope>NUCLEOTIDE SEQUENCE [LARGE SCALE GENOMIC DNA]</scope>
    <source>
        <strain evidence="9 10">CCM 7228</strain>
    </source>
</reference>
<comment type="similarity">
    <text evidence="2">Belongs to the amino acid-polyamine-organocation (APC) superfamily. Spore germination protein (SGP) (TC 2.A.3.9) family.</text>
</comment>
<name>A0ABV6G8J2_9BACI</name>
<dbReference type="Pfam" id="PF03845">
    <property type="entry name" value="Spore_permease"/>
    <property type="match status" value="1"/>
</dbReference>
<proteinExistence type="inferred from homology"/>
<evidence type="ECO:0000256" key="3">
    <source>
        <dbReference type="ARBA" id="ARBA00022448"/>
    </source>
</evidence>
<dbReference type="PANTHER" id="PTHR34975:SF2">
    <property type="entry name" value="SPORE GERMINATION PROTEIN A2"/>
    <property type="match status" value="1"/>
</dbReference>
<evidence type="ECO:0000256" key="7">
    <source>
        <dbReference type="ARBA" id="ARBA00023136"/>
    </source>
</evidence>
<organism evidence="9 10">
    <name type="scientific">Metabacillus herbersteinensis</name>
    <dbReference type="NCBI Taxonomy" id="283816"/>
    <lineage>
        <taxon>Bacteria</taxon>
        <taxon>Bacillati</taxon>
        <taxon>Bacillota</taxon>
        <taxon>Bacilli</taxon>
        <taxon>Bacillales</taxon>
        <taxon>Bacillaceae</taxon>
        <taxon>Metabacillus</taxon>
    </lineage>
</organism>
<evidence type="ECO:0000256" key="4">
    <source>
        <dbReference type="ARBA" id="ARBA00022544"/>
    </source>
</evidence>
<keyword evidence="10" id="KW-1185">Reference proteome</keyword>
<feature type="transmembrane region" description="Helical" evidence="8">
    <location>
        <begin position="302"/>
        <end position="325"/>
    </location>
</feature>
<evidence type="ECO:0000256" key="6">
    <source>
        <dbReference type="ARBA" id="ARBA00022989"/>
    </source>
</evidence>
<dbReference type="Gene3D" id="1.20.1740.10">
    <property type="entry name" value="Amino acid/polyamine transporter I"/>
    <property type="match status" value="1"/>
</dbReference>
<feature type="transmembrane region" description="Helical" evidence="8">
    <location>
        <begin position="191"/>
        <end position="207"/>
    </location>
</feature>
<dbReference type="PANTHER" id="PTHR34975">
    <property type="entry name" value="SPORE GERMINATION PROTEIN A2"/>
    <property type="match status" value="1"/>
</dbReference>
<feature type="transmembrane region" description="Helical" evidence="8">
    <location>
        <begin position="268"/>
        <end position="290"/>
    </location>
</feature>
<comment type="subcellular location">
    <subcellularLocation>
        <location evidence="1">Membrane</location>
        <topology evidence="1">Multi-pass membrane protein</topology>
    </subcellularLocation>
</comment>
<comment type="caution">
    <text evidence="9">The sequence shown here is derived from an EMBL/GenBank/DDBJ whole genome shotgun (WGS) entry which is preliminary data.</text>
</comment>
<dbReference type="InterPro" id="IPR004761">
    <property type="entry name" value="Spore_GerAB"/>
</dbReference>
<evidence type="ECO:0000256" key="8">
    <source>
        <dbReference type="SAM" id="Phobius"/>
    </source>
</evidence>